<proteinExistence type="predicted"/>
<keyword evidence="4" id="KW-0862">Zinc</keyword>
<reference evidence="7" key="1">
    <citation type="submission" date="2020-11" db="EMBL/GenBank/DDBJ databases">
        <title>Chlorella ohadii genome sequencing and assembly.</title>
        <authorList>
            <person name="Murik O."/>
            <person name="Treves H."/>
            <person name="Kedem I."/>
            <person name="Shotland Y."/>
            <person name="Kaplan A."/>
        </authorList>
    </citation>
    <scope>NUCLEOTIDE SEQUENCE</scope>
    <source>
        <strain evidence="7">1</strain>
    </source>
</reference>
<dbReference type="InterPro" id="IPR036770">
    <property type="entry name" value="Ankyrin_rpt-contain_sf"/>
</dbReference>
<evidence type="ECO:0000256" key="4">
    <source>
        <dbReference type="PROSITE-ProRule" id="PRU00175"/>
    </source>
</evidence>
<keyword evidence="1" id="KW-0677">Repeat</keyword>
<feature type="domain" description="RING-type" evidence="6">
    <location>
        <begin position="359"/>
        <end position="396"/>
    </location>
</feature>
<dbReference type="PANTHER" id="PTHR24173:SF74">
    <property type="entry name" value="ANKYRIN REPEAT DOMAIN-CONTAINING PROTEIN 16"/>
    <property type="match status" value="1"/>
</dbReference>
<evidence type="ECO:0000256" key="3">
    <source>
        <dbReference type="PROSITE-ProRule" id="PRU00023"/>
    </source>
</evidence>
<evidence type="ECO:0000313" key="8">
    <source>
        <dbReference type="Proteomes" id="UP001205105"/>
    </source>
</evidence>
<name>A0AAD5DY83_9CHLO</name>
<feature type="repeat" description="ANK" evidence="3">
    <location>
        <begin position="98"/>
        <end position="130"/>
    </location>
</feature>
<dbReference type="SUPFAM" id="SSF48403">
    <property type="entry name" value="Ankyrin repeat"/>
    <property type="match status" value="1"/>
</dbReference>
<dbReference type="Pfam" id="PF13920">
    <property type="entry name" value="zf-C3HC4_3"/>
    <property type="match status" value="1"/>
</dbReference>
<feature type="compositionally biased region" description="Polar residues" evidence="5">
    <location>
        <begin position="314"/>
        <end position="328"/>
    </location>
</feature>
<feature type="repeat" description="ANK" evidence="3">
    <location>
        <begin position="131"/>
        <end position="163"/>
    </location>
</feature>
<dbReference type="PANTHER" id="PTHR24173">
    <property type="entry name" value="ANKYRIN REPEAT CONTAINING"/>
    <property type="match status" value="1"/>
</dbReference>
<keyword evidence="4" id="KW-0863">Zinc-finger</keyword>
<evidence type="ECO:0000259" key="6">
    <source>
        <dbReference type="PROSITE" id="PS50089"/>
    </source>
</evidence>
<dbReference type="Pfam" id="PF12796">
    <property type="entry name" value="Ank_2"/>
    <property type="match status" value="3"/>
</dbReference>
<dbReference type="GO" id="GO:0008270">
    <property type="term" value="F:zinc ion binding"/>
    <property type="evidence" value="ECO:0007669"/>
    <property type="project" value="UniProtKB-KW"/>
</dbReference>
<sequence>MGQCISAAYGPDYEAEERAAKAAAQGLTPMHAAAAAGDTSAVLRLGEQEEKLGWPGRSLKATNMHGSTPLHLAAYHGHVATARALIALGSSITAVNKQGHTPLHLAAAQQHPLMVHALLLAGAQHSAKDTQGWTPLHCAAAFGSTQCIDLLTEAGAAVDEPAYDGRTPLALAAGNGEEKAVRVLLALGTCGATADNEGATPLHLACKPWKGQEGCIAALLDAEGVELAATDRLGQVPLHYAARHGNSPAIRALLGAGADPTFIDSQGHTPLDVALEAGHQGAVESLLPPEDKTPTPPQSSAGVGPQTPAASRAVTPSVNSLDNLSSTPSAPPLLDQAGPSCSSMAGPSSSSGNGISDVCVVCLDNPRQTVLIPCGHRALCQTCAGAQHSRHCPICRTQVLSCVRVFDA</sequence>
<evidence type="ECO:0000256" key="2">
    <source>
        <dbReference type="ARBA" id="ARBA00023043"/>
    </source>
</evidence>
<feature type="repeat" description="ANK" evidence="3">
    <location>
        <begin position="197"/>
        <end position="232"/>
    </location>
</feature>
<protein>
    <recommendedName>
        <fullName evidence="6">RING-type domain-containing protein</fullName>
    </recommendedName>
</protein>
<gene>
    <name evidence="7" type="ORF">COHA_000290</name>
</gene>
<evidence type="ECO:0000256" key="1">
    <source>
        <dbReference type="ARBA" id="ARBA00022737"/>
    </source>
</evidence>
<evidence type="ECO:0000256" key="5">
    <source>
        <dbReference type="SAM" id="MobiDB-lite"/>
    </source>
</evidence>
<dbReference type="PROSITE" id="PS50297">
    <property type="entry name" value="ANK_REP_REGION"/>
    <property type="match status" value="5"/>
</dbReference>
<feature type="repeat" description="ANK" evidence="3">
    <location>
        <begin position="164"/>
        <end position="196"/>
    </location>
</feature>
<dbReference type="Gene3D" id="1.25.40.20">
    <property type="entry name" value="Ankyrin repeat-containing domain"/>
    <property type="match status" value="3"/>
</dbReference>
<keyword evidence="2 3" id="KW-0040">ANK repeat</keyword>
<dbReference type="InterPro" id="IPR001841">
    <property type="entry name" value="Znf_RING"/>
</dbReference>
<dbReference type="PROSITE" id="PS50089">
    <property type="entry name" value="ZF_RING_2"/>
    <property type="match status" value="1"/>
</dbReference>
<keyword evidence="4" id="KW-0479">Metal-binding</keyword>
<dbReference type="SUPFAM" id="SSF57850">
    <property type="entry name" value="RING/U-box"/>
    <property type="match status" value="1"/>
</dbReference>
<feature type="repeat" description="ANK" evidence="3">
    <location>
        <begin position="65"/>
        <end position="97"/>
    </location>
</feature>
<dbReference type="InterPro" id="IPR002110">
    <property type="entry name" value="Ankyrin_rpt"/>
</dbReference>
<dbReference type="PRINTS" id="PR01415">
    <property type="entry name" value="ANKYRIN"/>
</dbReference>
<dbReference type="SMART" id="SM00248">
    <property type="entry name" value="ANK"/>
    <property type="match status" value="8"/>
</dbReference>
<feature type="repeat" description="ANK" evidence="3">
    <location>
        <begin position="233"/>
        <end position="265"/>
    </location>
</feature>
<dbReference type="AlphaFoldDB" id="A0AAD5DY83"/>
<dbReference type="PROSITE" id="PS50088">
    <property type="entry name" value="ANK_REPEAT"/>
    <property type="match status" value="6"/>
</dbReference>
<evidence type="ECO:0000313" key="7">
    <source>
        <dbReference type="EMBL" id="KAI7846220.1"/>
    </source>
</evidence>
<keyword evidence="8" id="KW-1185">Reference proteome</keyword>
<comment type="caution">
    <text evidence="7">The sequence shown here is derived from an EMBL/GenBank/DDBJ whole genome shotgun (WGS) entry which is preliminary data.</text>
</comment>
<accession>A0AAD5DY83</accession>
<dbReference type="EMBL" id="JADXDR010000007">
    <property type="protein sequence ID" value="KAI7846220.1"/>
    <property type="molecule type" value="Genomic_DNA"/>
</dbReference>
<dbReference type="InterPro" id="IPR013083">
    <property type="entry name" value="Znf_RING/FYVE/PHD"/>
</dbReference>
<feature type="compositionally biased region" description="Low complexity" evidence="5">
    <location>
        <begin position="337"/>
        <end position="348"/>
    </location>
</feature>
<dbReference type="Gene3D" id="3.30.40.10">
    <property type="entry name" value="Zinc/RING finger domain, C3HC4 (zinc finger)"/>
    <property type="match status" value="1"/>
</dbReference>
<organism evidence="7 8">
    <name type="scientific">Chlorella ohadii</name>
    <dbReference type="NCBI Taxonomy" id="2649997"/>
    <lineage>
        <taxon>Eukaryota</taxon>
        <taxon>Viridiplantae</taxon>
        <taxon>Chlorophyta</taxon>
        <taxon>core chlorophytes</taxon>
        <taxon>Trebouxiophyceae</taxon>
        <taxon>Chlorellales</taxon>
        <taxon>Chlorellaceae</taxon>
        <taxon>Chlorella clade</taxon>
        <taxon>Chlorella</taxon>
    </lineage>
</organism>
<dbReference type="Proteomes" id="UP001205105">
    <property type="component" value="Unassembled WGS sequence"/>
</dbReference>
<feature type="region of interest" description="Disordered" evidence="5">
    <location>
        <begin position="285"/>
        <end position="348"/>
    </location>
</feature>
<dbReference type="SMART" id="SM00184">
    <property type="entry name" value="RING"/>
    <property type="match status" value="1"/>
</dbReference>